<keyword evidence="1" id="KW-0472">Membrane</keyword>
<feature type="transmembrane region" description="Helical" evidence="1">
    <location>
        <begin position="7"/>
        <end position="32"/>
    </location>
</feature>
<gene>
    <name evidence="2" type="ORF">HZB08_01350</name>
</gene>
<dbReference type="NCBIfam" id="TIGR02532">
    <property type="entry name" value="IV_pilin_GFxxxE"/>
    <property type="match status" value="1"/>
</dbReference>
<dbReference type="Proteomes" id="UP000808761">
    <property type="component" value="Unassembled WGS sequence"/>
</dbReference>
<reference evidence="2" key="1">
    <citation type="submission" date="2020-07" db="EMBL/GenBank/DDBJ databases">
        <title>Huge and variable diversity of episymbiotic CPR bacteria and DPANN archaea in groundwater ecosystems.</title>
        <authorList>
            <person name="He C.Y."/>
            <person name="Keren R."/>
            <person name="Whittaker M."/>
            <person name="Farag I.F."/>
            <person name="Doudna J."/>
            <person name="Cate J.H.D."/>
            <person name="Banfield J.F."/>
        </authorList>
    </citation>
    <scope>NUCLEOTIDE SEQUENCE</scope>
    <source>
        <strain evidence="2">NC_groundwater_1860_Pr3_B-0.1um_51_7</strain>
    </source>
</reference>
<keyword evidence="1" id="KW-0812">Transmembrane</keyword>
<accession>A0A9D6UJR9</accession>
<evidence type="ECO:0000256" key="1">
    <source>
        <dbReference type="SAM" id="Phobius"/>
    </source>
</evidence>
<keyword evidence="1" id="KW-1133">Transmembrane helix</keyword>
<organism evidence="2 3">
    <name type="scientific">Candidatus Saganbacteria bacterium</name>
    <dbReference type="NCBI Taxonomy" id="2575572"/>
    <lineage>
        <taxon>Bacteria</taxon>
        <taxon>Bacillati</taxon>
        <taxon>Saganbacteria</taxon>
    </lineage>
</organism>
<evidence type="ECO:0000313" key="3">
    <source>
        <dbReference type="Proteomes" id="UP000808761"/>
    </source>
</evidence>
<proteinExistence type="predicted"/>
<name>A0A9D6UJR9_UNCSA</name>
<dbReference type="EMBL" id="JACRKR010000068">
    <property type="protein sequence ID" value="MBI5078654.1"/>
    <property type="molecule type" value="Genomic_DNA"/>
</dbReference>
<dbReference type="InterPro" id="IPR012902">
    <property type="entry name" value="N_methyl_site"/>
</dbReference>
<dbReference type="AlphaFoldDB" id="A0A9D6UJR9"/>
<evidence type="ECO:0000313" key="2">
    <source>
        <dbReference type="EMBL" id="MBI5078654.1"/>
    </source>
</evidence>
<comment type="caution">
    <text evidence="2">The sequence shown here is derived from an EMBL/GenBank/DDBJ whole genome shotgun (WGS) entry which is preliminary data.</text>
</comment>
<protein>
    <submittedName>
        <fullName evidence="2">Prepilin-type N-terminal cleavage/methylation domain-containing protein</fullName>
    </submittedName>
</protein>
<sequence length="131" mass="14277">MKKGLSLVEVVIGLTVIGIAFYLLIAVFVAIVPRTVVIETFNKKNYLAQEKMEEYLTRDFTGIISVGAAAFTGDFSNYNYQIVVTYVATNDLNAAVALSPYKNVKVRVWGGPVDTAGTVEITSVVATYEVQ</sequence>